<dbReference type="PROSITE" id="PS00061">
    <property type="entry name" value="ADH_SHORT"/>
    <property type="match status" value="1"/>
</dbReference>
<evidence type="ECO:0000256" key="1">
    <source>
        <dbReference type="ARBA" id="ARBA00006484"/>
    </source>
</evidence>
<evidence type="ECO:0000313" key="4">
    <source>
        <dbReference type="EMBL" id="MCL6285147.1"/>
    </source>
</evidence>
<evidence type="ECO:0000313" key="5">
    <source>
        <dbReference type="Proteomes" id="UP001203880"/>
    </source>
</evidence>
<dbReference type="Pfam" id="PF13561">
    <property type="entry name" value="adh_short_C2"/>
    <property type="match status" value="1"/>
</dbReference>
<comment type="subunit">
    <text evidence="2">Homotetramer.</text>
</comment>
<dbReference type="InterPro" id="IPR020904">
    <property type="entry name" value="Sc_DH/Rdtase_CS"/>
</dbReference>
<dbReference type="Proteomes" id="UP001203880">
    <property type="component" value="Unassembled WGS sequence"/>
</dbReference>
<dbReference type="RefSeq" id="WP_249711652.1">
    <property type="nucleotide sequence ID" value="NZ_JAMFMB010000023.1"/>
</dbReference>
<accession>A0ABT0Q6F9</accession>
<proteinExistence type="inferred from homology"/>
<sequence length="254" mass="26459">MNLPPAPSFRLDGKRALVAGASSGIGLACATALASHGAEVTLAARSEDKLNDIAEAFAAKGWAARSLAMNVADIAATEAAVDARDPFDILINSAGLARHSPALETTEVDFDAVSDLNFKGAYFLTRTVAHGLIKAGKPGSLINITSQMGQVGGIDRAVYCGTKHAVEGFTKSMAIEWGPRDIRVNSIAPTFIRTPLAEQTLANPERRAWIEEKIKLGRVGELSDITGAAVYLASDAASLVTGAALLVDGGWTAD</sequence>
<protein>
    <submittedName>
        <fullName evidence="4">SDR family oxidoreductase</fullName>
    </submittedName>
</protein>
<name>A0ABT0Q6F9_9RHOB</name>
<reference evidence="4" key="1">
    <citation type="submission" date="2022-05" db="EMBL/GenBank/DDBJ databases">
        <authorList>
            <person name="Park J.-S."/>
        </authorList>
    </citation>
    <scope>NUCLEOTIDE SEQUENCE</scope>
    <source>
        <strain evidence="4">2012CJ41-6</strain>
    </source>
</reference>
<dbReference type="PANTHER" id="PTHR44252:SF3">
    <property type="entry name" value="D-ERYTHRULOSE REDUCTASE-RELATED"/>
    <property type="match status" value="1"/>
</dbReference>
<evidence type="ECO:0000256" key="2">
    <source>
        <dbReference type="ARBA" id="ARBA00011881"/>
    </source>
</evidence>
<dbReference type="PRINTS" id="PR00081">
    <property type="entry name" value="GDHRDH"/>
</dbReference>
<dbReference type="InterPro" id="IPR051737">
    <property type="entry name" value="L-xylulose/Carbonyl_redctase"/>
</dbReference>
<keyword evidence="3" id="KW-0521">NADP</keyword>
<comment type="similarity">
    <text evidence="1">Belongs to the short-chain dehydrogenases/reductases (SDR) family.</text>
</comment>
<organism evidence="4 5">
    <name type="scientific">Ruegeria spongiae</name>
    <dbReference type="NCBI Taxonomy" id="2942209"/>
    <lineage>
        <taxon>Bacteria</taxon>
        <taxon>Pseudomonadati</taxon>
        <taxon>Pseudomonadota</taxon>
        <taxon>Alphaproteobacteria</taxon>
        <taxon>Rhodobacterales</taxon>
        <taxon>Roseobacteraceae</taxon>
        <taxon>Ruegeria</taxon>
    </lineage>
</organism>
<dbReference type="PRINTS" id="PR00080">
    <property type="entry name" value="SDRFAMILY"/>
</dbReference>
<dbReference type="PANTHER" id="PTHR44252">
    <property type="entry name" value="D-ERYTHRULOSE REDUCTASE"/>
    <property type="match status" value="1"/>
</dbReference>
<evidence type="ECO:0000256" key="3">
    <source>
        <dbReference type="ARBA" id="ARBA00022857"/>
    </source>
</evidence>
<keyword evidence="5" id="KW-1185">Reference proteome</keyword>
<dbReference type="InterPro" id="IPR002347">
    <property type="entry name" value="SDR_fam"/>
</dbReference>
<dbReference type="InterPro" id="IPR036291">
    <property type="entry name" value="NAD(P)-bd_dom_sf"/>
</dbReference>
<gene>
    <name evidence="4" type="ORF">M3P21_16585</name>
</gene>
<comment type="caution">
    <text evidence="4">The sequence shown here is derived from an EMBL/GenBank/DDBJ whole genome shotgun (WGS) entry which is preliminary data.</text>
</comment>
<dbReference type="SUPFAM" id="SSF51735">
    <property type="entry name" value="NAD(P)-binding Rossmann-fold domains"/>
    <property type="match status" value="1"/>
</dbReference>
<dbReference type="Gene3D" id="3.40.50.720">
    <property type="entry name" value="NAD(P)-binding Rossmann-like Domain"/>
    <property type="match status" value="1"/>
</dbReference>
<dbReference type="EMBL" id="JAMFMB010000023">
    <property type="protein sequence ID" value="MCL6285147.1"/>
    <property type="molecule type" value="Genomic_DNA"/>
</dbReference>